<protein>
    <recommendedName>
        <fullName evidence="11">Probable alpha-L-glutamate ligase</fullName>
    </recommendedName>
</protein>
<dbReference type="OrthoDB" id="3865600at2"/>
<evidence type="ECO:0000256" key="5">
    <source>
        <dbReference type="ARBA" id="ARBA00022741"/>
    </source>
</evidence>
<feature type="domain" description="ATP-grasp" evidence="13">
    <location>
        <begin position="276"/>
        <end position="459"/>
    </location>
</feature>
<comment type="cofactor">
    <cofactor evidence="1">
        <name>Mn(2+)</name>
        <dbReference type="ChEBI" id="CHEBI:29035"/>
    </cofactor>
</comment>
<dbReference type="SUPFAM" id="SSF50630">
    <property type="entry name" value="Acid proteases"/>
    <property type="match status" value="1"/>
</dbReference>
<dbReference type="GO" id="GO:0006412">
    <property type="term" value="P:translation"/>
    <property type="evidence" value="ECO:0007669"/>
    <property type="project" value="UniProtKB-KW"/>
</dbReference>
<evidence type="ECO:0000313" key="14">
    <source>
        <dbReference type="EMBL" id="OFE12853.1"/>
    </source>
</evidence>
<dbReference type="GO" id="GO:0005737">
    <property type="term" value="C:cytoplasm"/>
    <property type="evidence" value="ECO:0007669"/>
    <property type="project" value="TreeGrafter"/>
</dbReference>
<comment type="cofactor">
    <cofactor evidence="2">
        <name>Mg(2+)</name>
        <dbReference type="ChEBI" id="CHEBI:18420"/>
    </cofactor>
</comment>
<organism evidence="14 15">
    <name type="scientific">Pseudohongiella acticola</name>
    <dbReference type="NCBI Taxonomy" id="1524254"/>
    <lineage>
        <taxon>Bacteria</taxon>
        <taxon>Pseudomonadati</taxon>
        <taxon>Pseudomonadota</taxon>
        <taxon>Gammaproteobacteria</taxon>
        <taxon>Pseudomonadales</taxon>
        <taxon>Pseudohongiellaceae</taxon>
        <taxon>Pseudohongiella</taxon>
    </lineage>
</organism>
<dbReference type="Proteomes" id="UP000175669">
    <property type="component" value="Unassembled WGS sequence"/>
</dbReference>
<dbReference type="GO" id="GO:0046872">
    <property type="term" value="F:metal ion binding"/>
    <property type="evidence" value="ECO:0007669"/>
    <property type="project" value="UniProtKB-KW"/>
</dbReference>
<sequence>MTTQENHPANSADKIIVGSEEWCALPTLGIPAVKVRVDSGAKTSSLHAFNIRPFLRAGSSWVSFEVHPLQNNRRTIIRCEAEVIDKRVIKSSSGIGEKRYVVRTSLQHRSEQWDIELTLTNRDSMGYRMLLGREAMNGRILVDPAAGFLGGDIKSKQIEAMYQEHTRETSGLRIGLLASNPDLPSNQRIMEAGEERGHRIRFYDVRQCYIKLDAEHPEIHYRGGRLLNGLDAVIPRIRPDLTFYGCALVRQFENLGIYSLNSAAAISHSRDKLHSLQHLLQQGLPIPTTGFADSPLDSDDLIDMVNGAPLVVKLLEGPQRRGVVLAESKTAAESLINAFKSLQANLLVQEYVKEADGKSLRLLVVDNKVACAVERQALPGQFRSNKQHGTSIVAARISSEERRIAIKAAKSMGLRVAGVDIIRARKGPLLLEVSSSPSLDDMEDVCGKDLAGALISAIEKQLGWKRRLASPIGTSDASSNLTQ</sequence>
<dbReference type="GO" id="GO:0009432">
    <property type="term" value="P:SOS response"/>
    <property type="evidence" value="ECO:0007669"/>
    <property type="project" value="TreeGrafter"/>
</dbReference>
<keyword evidence="7" id="KW-0460">Magnesium</keyword>
<comment type="similarity">
    <text evidence="10">In the C-terminal section; belongs to the RimK family.</text>
</comment>
<dbReference type="Gene3D" id="2.40.70.10">
    <property type="entry name" value="Acid Proteases"/>
    <property type="match status" value="1"/>
</dbReference>
<dbReference type="Pfam" id="PF05618">
    <property type="entry name" value="Zn_protease"/>
    <property type="match status" value="1"/>
</dbReference>
<accession>A0A1E8CKC9</accession>
<name>A0A1E8CKC9_9GAMM</name>
<evidence type="ECO:0000256" key="3">
    <source>
        <dbReference type="ARBA" id="ARBA00022598"/>
    </source>
</evidence>
<dbReference type="GO" id="GO:0005524">
    <property type="term" value="F:ATP binding"/>
    <property type="evidence" value="ECO:0007669"/>
    <property type="project" value="UniProtKB-UniRule"/>
</dbReference>
<proteinExistence type="inferred from homology"/>
<evidence type="ECO:0000256" key="4">
    <source>
        <dbReference type="ARBA" id="ARBA00022723"/>
    </source>
</evidence>
<dbReference type="STRING" id="1524254.PHACT_06630"/>
<dbReference type="InterPro" id="IPR041107">
    <property type="entry name" value="Rimk_N"/>
</dbReference>
<reference evidence="15" key="1">
    <citation type="submission" date="2016-07" db="EMBL/GenBank/DDBJ databases">
        <authorList>
            <person name="Florea S."/>
            <person name="Webb J.S."/>
            <person name="Jaromczyk J."/>
            <person name="Schardl C.L."/>
        </authorList>
    </citation>
    <scope>NUCLEOTIDE SEQUENCE [LARGE SCALE GENOMIC DNA]</scope>
    <source>
        <strain evidence="15">KCTC 42131</strain>
    </source>
</reference>
<evidence type="ECO:0000259" key="13">
    <source>
        <dbReference type="PROSITE" id="PS50975"/>
    </source>
</evidence>
<dbReference type="PROSITE" id="PS50975">
    <property type="entry name" value="ATP_GRASP"/>
    <property type="match status" value="1"/>
</dbReference>
<evidence type="ECO:0000256" key="9">
    <source>
        <dbReference type="ARBA" id="ARBA00023211"/>
    </source>
</evidence>
<gene>
    <name evidence="14" type="ORF">PHACT_06630</name>
</gene>
<dbReference type="InterPro" id="IPR013651">
    <property type="entry name" value="ATP-grasp_RimK-type"/>
</dbReference>
<dbReference type="NCBIfam" id="TIGR00768">
    <property type="entry name" value="rimK_fam"/>
    <property type="match status" value="1"/>
</dbReference>
<dbReference type="SUPFAM" id="SSF56059">
    <property type="entry name" value="Glutathione synthetase ATP-binding domain-like"/>
    <property type="match status" value="1"/>
</dbReference>
<dbReference type="EMBL" id="MASR01000001">
    <property type="protein sequence ID" value="OFE12853.1"/>
    <property type="molecule type" value="Genomic_DNA"/>
</dbReference>
<evidence type="ECO:0000256" key="10">
    <source>
        <dbReference type="ARBA" id="ARBA00061239"/>
    </source>
</evidence>
<evidence type="ECO:0000256" key="8">
    <source>
        <dbReference type="ARBA" id="ARBA00022917"/>
    </source>
</evidence>
<evidence type="ECO:0000256" key="7">
    <source>
        <dbReference type="ARBA" id="ARBA00022842"/>
    </source>
</evidence>
<dbReference type="InterPro" id="IPR004666">
    <property type="entry name" value="Rp_bS6_RimK/Lys_biosynth_LsyX"/>
</dbReference>
<evidence type="ECO:0000256" key="11">
    <source>
        <dbReference type="ARBA" id="ARBA00072141"/>
    </source>
</evidence>
<dbReference type="PANTHER" id="PTHR21621:SF7">
    <property type="entry name" value="RIBOSOMAL PROTEIN BS6--L-GLUTAMATE LIGASE"/>
    <property type="match status" value="1"/>
</dbReference>
<dbReference type="AlphaFoldDB" id="A0A1E8CKC9"/>
<keyword evidence="8" id="KW-0648">Protein biosynthesis</keyword>
<dbReference type="Gene3D" id="3.30.1490.20">
    <property type="entry name" value="ATP-grasp fold, A domain"/>
    <property type="match status" value="1"/>
</dbReference>
<dbReference type="NCBIfam" id="NF007764">
    <property type="entry name" value="PRK10446.1"/>
    <property type="match status" value="1"/>
</dbReference>
<dbReference type="InterPro" id="IPR008503">
    <property type="entry name" value="Asp_endopeptidase"/>
</dbReference>
<comment type="caution">
    <text evidence="14">The sequence shown here is derived from an EMBL/GenBank/DDBJ whole genome shotgun (WGS) entry which is preliminary data.</text>
</comment>
<keyword evidence="15" id="KW-1185">Reference proteome</keyword>
<dbReference type="Gene3D" id="3.40.50.20">
    <property type="match status" value="1"/>
</dbReference>
<keyword evidence="6 12" id="KW-0067">ATP-binding</keyword>
<keyword evidence="9" id="KW-0464">Manganese</keyword>
<keyword evidence="5 12" id="KW-0547">Nucleotide-binding</keyword>
<keyword evidence="3 14" id="KW-0436">Ligase</keyword>
<dbReference type="InterPro" id="IPR013815">
    <property type="entry name" value="ATP_grasp_subdomain_1"/>
</dbReference>
<dbReference type="InterPro" id="IPR021109">
    <property type="entry name" value="Peptidase_aspartic_dom_sf"/>
</dbReference>
<keyword evidence="4" id="KW-0479">Metal-binding</keyword>
<evidence type="ECO:0000256" key="12">
    <source>
        <dbReference type="PROSITE-ProRule" id="PRU00409"/>
    </source>
</evidence>
<dbReference type="FunFam" id="3.30.1490.20:FF:000005">
    <property type="entry name" value="Probable alpha-L-glutamate ligase 1"/>
    <property type="match status" value="1"/>
</dbReference>
<evidence type="ECO:0000256" key="1">
    <source>
        <dbReference type="ARBA" id="ARBA00001936"/>
    </source>
</evidence>
<evidence type="ECO:0000313" key="15">
    <source>
        <dbReference type="Proteomes" id="UP000175669"/>
    </source>
</evidence>
<dbReference type="Pfam" id="PF08443">
    <property type="entry name" value="RimK"/>
    <property type="match status" value="1"/>
</dbReference>
<dbReference type="PANTHER" id="PTHR21621">
    <property type="entry name" value="RIBOSOMAL PROTEIN S6 MODIFICATION PROTEIN"/>
    <property type="match status" value="1"/>
</dbReference>
<dbReference type="InterPro" id="IPR011761">
    <property type="entry name" value="ATP-grasp"/>
</dbReference>
<dbReference type="Pfam" id="PF18030">
    <property type="entry name" value="Rimk_N"/>
    <property type="match status" value="1"/>
</dbReference>
<dbReference type="GO" id="GO:0018169">
    <property type="term" value="F:ribosomal S6-glutamic acid ligase activity"/>
    <property type="evidence" value="ECO:0007669"/>
    <property type="project" value="TreeGrafter"/>
</dbReference>
<evidence type="ECO:0000256" key="2">
    <source>
        <dbReference type="ARBA" id="ARBA00001946"/>
    </source>
</evidence>
<evidence type="ECO:0000256" key="6">
    <source>
        <dbReference type="ARBA" id="ARBA00022840"/>
    </source>
</evidence>
<dbReference type="Gene3D" id="3.30.470.20">
    <property type="entry name" value="ATP-grasp fold, B domain"/>
    <property type="match status" value="1"/>
</dbReference>